<feature type="domain" description="Barstar (barnase inhibitor)" evidence="2">
    <location>
        <begin position="3"/>
        <end position="87"/>
    </location>
</feature>
<sequence length="90" mass="10244">MPLKRCVLRDIHTLVQFYNELARQLAFPAYFGRNLDALWDVLSGEVAGPFEIVWEGSAQAQANLGVDYAKLIILLNDLVAERDDFTFTLR</sequence>
<proteinExistence type="inferred from homology"/>
<dbReference type="InterPro" id="IPR035905">
    <property type="entry name" value="Barstar-like_sf"/>
</dbReference>
<dbReference type="Proteomes" id="UP000015559">
    <property type="component" value="Chromosome"/>
</dbReference>
<name>S6ACU6_SULDS</name>
<dbReference type="AlphaFoldDB" id="S6ACU6"/>
<keyword evidence="4" id="KW-1185">Reference proteome</keyword>
<comment type="similarity">
    <text evidence="1">Belongs to the barstar family.</text>
</comment>
<organism evidence="3 4">
    <name type="scientific">Sulfuricella denitrificans (strain DSM 22764 / NBRC 105220 / skB26)</name>
    <dbReference type="NCBI Taxonomy" id="1163617"/>
    <lineage>
        <taxon>Bacteria</taxon>
        <taxon>Pseudomonadati</taxon>
        <taxon>Pseudomonadota</taxon>
        <taxon>Betaproteobacteria</taxon>
        <taxon>Nitrosomonadales</taxon>
        <taxon>Sulfuricellaceae</taxon>
        <taxon>Sulfuricella</taxon>
    </lineage>
</organism>
<dbReference type="Gene3D" id="3.30.370.10">
    <property type="entry name" value="Barstar-like"/>
    <property type="match status" value="1"/>
</dbReference>
<evidence type="ECO:0000256" key="1">
    <source>
        <dbReference type="ARBA" id="ARBA00006845"/>
    </source>
</evidence>
<dbReference type="KEGG" id="sdr:SCD_n02067"/>
<dbReference type="STRING" id="1163617.SCD_n02067"/>
<evidence type="ECO:0000313" key="4">
    <source>
        <dbReference type="Proteomes" id="UP000015559"/>
    </source>
</evidence>
<dbReference type="InterPro" id="IPR000468">
    <property type="entry name" value="Barstar"/>
</dbReference>
<dbReference type="HOGENOM" id="CLU_121832_2_0_4"/>
<dbReference type="RefSeq" id="WP_009205074.1">
    <property type="nucleotide sequence ID" value="NC_022357.1"/>
</dbReference>
<accession>S6ACU6</accession>
<evidence type="ECO:0000259" key="2">
    <source>
        <dbReference type="Pfam" id="PF01337"/>
    </source>
</evidence>
<dbReference type="Pfam" id="PF01337">
    <property type="entry name" value="Barstar"/>
    <property type="match status" value="1"/>
</dbReference>
<dbReference type="SUPFAM" id="SSF52038">
    <property type="entry name" value="Barstar-related"/>
    <property type="match status" value="1"/>
</dbReference>
<gene>
    <name evidence="3" type="ORF">SCD_n02067</name>
</gene>
<dbReference type="OrthoDB" id="5295683at2"/>
<protein>
    <submittedName>
        <fullName evidence="3">Barnase inhibitor barstar</fullName>
    </submittedName>
</protein>
<evidence type="ECO:0000313" key="3">
    <source>
        <dbReference type="EMBL" id="BAN35878.1"/>
    </source>
</evidence>
<dbReference type="eggNOG" id="COG2732">
    <property type="taxonomic scope" value="Bacteria"/>
</dbReference>
<reference evidence="3 4" key="1">
    <citation type="journal article" date="2012" name="Appl. Environ. Microbiol.">
        <title>Draft genome sequence of a psychrotolerant sulfur-oxidizing bacterium, Sulfuricella denitrificans skB26, and proteomic insights into cold adaptation.</title>
        <authorList>
            <person name="Watanabe T."/>
            <person name="Kojima H."/>
            <person name="Fukui M."/>
        </authorList>
    </citation>
    <scope>NUCLEOTIDE SEQUENCE [LARGE SCALE GENOMIC DNA]</scope>
    <source>
        <strain evidence="4">skB26</strain>
    </source>
</reference>
<dbReference type="EMBL" id="AP013066">
    <property type="protein sequence ID" value="BAN35878.1"/>
    <property type="molecule type" value="Genomic_DNA"/>
</dbReference>